<accession>A0A328YKB7</accession>
<evidence type="ECO:0000313" key="1">
    <source>
        <dbReference type="EMBL" id="RAR73754.1"/>
    </source>
</evidence>
<reference evidence="1 2" key="1">
    <citation type="submission" date="2018-06" db="EMBL/GenBank/DDBJ databases">
        <title>Genomic Encyclopedia of Archaeal and Bacterial Type Strains, Phase II (KMG-II): from individual species to whole genera.</title>
        <authorList>
            <person name="Goeker M."/>
        </authorList>
    </citation>
    <scope>NUCLEOTIDE SEQUENCE [LARGE SCALE GENOMIC DNA]</scope>
    <source>
        <strain evidence="1 2">DSM 25663</strain>
    </source>
</reference>
<dbReference type="EMBL" id="QLSZ01000003">
    <property type="protein sequence ID" value="RAR73754.1"/>
    <property type="molecule type" value="Genomic_DNA"/>
</dbReference>
<dbReference type="AlphaFoldDB" id="A0A328YKB7"/>
<comment type="caution">
    <text evidence="1">The sequence shown here is derived from an EMBL/GenBank/DDBJ whole genome shotgun (WGS) entry which is preliminary data.</text>
</comment>
<evidence type="ECO:0000313" key="2">
    <source>
        <dbReference type="Proteomes" id="UP000248840"/>
    </source>
</evidence>
<dbReference type="Proteomes" id="UP000248840">
    <property type="component" value="Unassembled WGS sequence"/>
</dbReference>
<keyword evidence="2" id="KW-1185">Reference proteome</keyword>
<proteinExistence type="predicted"/>
<organism evidence="1 2">
    <name type="scientific">Flavobacterium aciduliphilum</name>
    <dbReference type="NCBI Taxonomy" id="1101402"/>
    <lineage>
        <taxon>Bacteria</taxon>
        <taxon>Pseudomonadati</taxon>
        <taxon>Bacteroidota</taxon>
        <taxon>Flavobacteriia</taxon>
        <taxon>Flavobacteriales</taxon>
        <taxon>Flavobacteriaceae</taxon>
        <taxon>Flavobacterium</taxon>
    </lineage>
</organism>
<name>A0A328YKB7_9FLAO</name>
<sequence length="372" mass="43846">MKIIKSFLIVCIFINGLFGISQTKPIQIYSSEEVSIDFLKDKFRFHFNPKSSSKIELVFRSTVKEELGRIPLPYTEEQFDVYAEKYFKPYYSKWFIYDHVFLFDEMNGVFYTYEGNLALEKLKNNAIQYSHNITIEKGAKRPDKKISFLEENSFVFIYVDNELLDVLLLNTKKDQLVSYKKMTDIMELKHWYLQPFIPKVYYSIAYENGGFVVSEADSITRDPDKIYFDTPDTNNSEDKYCIEIQGGKYYLGEETRESFSLNKEAILNKYESKISNTRQTKDSSQLYYEYSESYWTNFVKFYYYLNYTIGSLPGNNSSHFSYFYGNSGALKDGVYNVEVHNKINSCQSFSIVLKNNTLSRFDLQSDFSNQKY</sequence>
<dbReference type="RefSeq" id="WP_112112557.1">
    <property type="nucleotide sequence ID" value="NZ_QLSZ01000003.1"/>
</dbReference>
<gene>
    <name evidence="1" type="ORF">CLV55_10373</name>
</gene>
<protein>
    <submittedName>
        <fullName evidence="1">Uncharacterized protein</fullName>
    </submittedName>
</protein>